<dbReference type="Proteomes" id="UP000003959">
    <property type="component" value="Unassembled WGS sequence"/>
</dbReference>
<dbReference type="AlphaFoldDB" id="F4XQ85"/>
<reference evidence="3" key="1">
    <citation type="journal article" date="2011" name="Proc. Natl. Acad. Sci. U.S.A.">
        <title>Genomic insights into the physiology and ecology of the marine filamentous cyanobacterium Lyngbya majuscula.</title>
        <authorList>
            <person name="Jones A.C."/>
            <person name="Monroe E.A."/>
            <person name="Podell S."/>
            <person name="Hess W.R."/>
            <person name="Klages S."/>
            <person name="Esquenazi E."/>
            <person name="Niessen S."/>
            <person name="Hoover H."/>
            <person name="Rothmann M."/>
            <person name="Lasken R.S."/>
            <person name="Yates J.R.III."/>
            <person name="Reinhardt R."/>
            <person name="Kube M."/>
            <person name="Burkart M.D."/>
            <person name="Allen E.E."/>
            <person name="Dorrestein P.C."/>
            <person name="Gerwick W.H."/>
            <person name="Gerwick L."/>
        </authorList>
    </citation>
    <scope>NUCLEOTIDE SEQUENCE [LARGE SCALE GENOMIC DNA]</scope>
    <source>
        <strain evidence="3">3L</strain>
    </source>
</reference>
<feature type="transmembrane region" description="Helical" evidence="1">
    <location>
        <begin position="52"/>
        <end position="73"/>
    </location>
</feature>
<organism evidence="2 3">
    <name type="scientific">Moorena producens 3L</name>
    <dbReference type="NCBI Taxonomy" id="489825"/>
    <lineage>
        <taxon>Bacteria</taxon>
        <taxon>Bacillati</taxon>
        <taxon>Cyanobacteriota</taxon>
        <taxon>Cyanophyceae</taxon>
        <taxon>Coleofasciculales</taxon>
        <taxon>Coleofasciculaceae</taxon>
        <taxon>Moorena</taxon>
    </lineage>
</organism>
<accession>F4XQ85</accession>
<evidence type="ECO:0000313" key="2">
    <source>
        <dbReference type="EMBL" id="EGJ33227.1"/>
    </source>
</evidence>
<gene>
    <name evidence="2" type="ORF">LYNGBM3L_40040</name>
</gene>
<keyword evidence="3" id="KW-1185">Reference proteome</keyword>
<proteinExistence type="predicted"/>
<evidence type="ECO:0000256" key="1">
    <source>
        <dbReference type="SAM" id="Phobius"/>
    </source>
</evidence>
<dbReference type="Pfam" id="PF26394">
    <property type="entry name" value="Psb34"/>
    <property type="match status" value="1"/>
</dbReference>
<feature type="non-terminal residue" evidence="2">
    <location>
        <position position="1"/>
    </location>
</feature>
<name>F4XQ85_9CYAN</name>
<keyword evidence="1" id="KW-1133">Transmembrane helix</keyword>
<sequence length="74" mass="8266">KGEKKQMTFSTNTMTKSTMYTTVDETGVLNNYAPETEIYYADFPTLEQQRNYISQGAIASLLVCLLILTAFGIS</sequence>
<protein>
    <recommendedName>
        <fullName evidence="4">Ssl1498 family light-harvesting-like protein</fullName>
    </recommendedName>
</protein>
<keyword evidence="1" id="KW-0472">Membrane</keyword>
<dbReference type="HOGENOM" id="CLU_200793_0_0_3"/>
<dbReference type="eggNOG" id="ENOG5033BN1">
    <property type="taxonomic scope" value="Bacteria"/>
</dbReference>
<dbReference type="EMBL" id="GL890855">
    <property type="protein sequence ID" value="EGJ33227.1"/>
    <property type="molecule type" value="Genomic_DNA"/>
</dbReference>
<dbReference type="RefSeq" id="WP_008182576.1">
    <property type="nucleotide sequence ID" value="NZ_GL890855.1"/>
</dbReference>
<evidence type="ECO:0000313" key="3">
    <source>
        <dbReference type="Proteomes" id="UP000003959"/>
    </source>
</evidence>
<keyword evidence="1" id="KW-0812">Transmembrane</keyword>
<dbReference type="NCBIfam" id="NF033486">
    <property type="entry name" value="harvest_ssl1498"/>
    <property type="match status" value="1"/>
</dbReference>
<dbReference type="InterPro" id="IPR048028">
    <property type="entry name" value="Psb34-like"/>
</dbReference>
<evidence type="ECO:0008006" key="4">
    <source>
        <dbReference type="Google" id="ProtNLM"/>
    </source>
</evidence>